<dbReference type="InterPro" id="IPR009057">
    <property type="entry name" value="Homeodomain-like_sf"/>
</dbReference>
<keyword evidence="1" id="KW-0805">Transcription regulation</keyword>
<dbReference type="SUPFAM" id="SSF46689">
    <property type="entry name" value="Homeodomain-like"/>
    <property type="match status" value="1"/>
</dbReference>
<evidence type="ECO:0000256" key="1">
    <source>
        <dbReference type="ARBA" id="ARBA00023015"/>
    </source>
</evidence>
<dbReference type="OrthoDB" id="63332at2"/>
<proteinExistence type="predicted"/>
<evidence type="ECO:0000256" key="4">
    <source>
        <dbReference type="PROSITE-ProRule" id="PRU00335"/>
    </source>
</evidence>
<evidence type="ECO:0000313" key="6">
    <source>
        <dbReference type="EMBL" id="RTR28879.1"/>
    </source>
</evidence>
<dbReference type="GO" id="GO:0003677">
    <property type="term" value="F:DNA binding"/>
    <property type="evidence" value="ECO:0007669"/>
    <property type="project" value="UniProtKB-UniRule"/>
</dbReference>
<dbReference type="PANTHER" id="PTHR47506">
    <property type="entry name" value="TRANSCRIPTIONAL REGULATORY PROTEIN"/>
    <property type="match status" value="1"/>
</dbReference>
<dbReference type="Pfam" id="PF00440">
    <property type="entry name" value="TetR_N"/>
    <property type="match status" value="1"/>
</dbReference>
<organism evidence="6 7">
    <name type="scientific">Shewanella atlantica</name>
    <dbReference type="NCBI Taxonomy" id="271099"/>
    <lineage>
        <taxon>Bacteria</taxon>
        <taxon>Pseudomonadati</taxon>
        <taxon>Pseudomonadota</taxon>
        <taxon>Gammaproteobacteria</taxon>
        <taxon>Alteromonadales</taxon>
        <taxon>Shewanellaceae</taxon>
        <taxon>Shewanella</taxon>
    </lineage>
</organism>
<feature type="domain" description="HTH tetR-type" evidence="5">
    <location>
        <begin position="9"/>
        <end position="69"/>
    </location>
</feature>
<dbReference type="EMBL" id="RXNV01000011">
    <property type="protein sequence ID" value="RTR28879.1"/>
    <property type="molecule type" value="Genomic_DNA"/>
</dbReference>
<gene>
    <name evidence="6" type="ORF">EKG39_18040</name>
</gene>
<dbReference type="AlphaFoldDB" id="A0A3S0L7P0"/>
<dbReference type="PROSITE" id="PS50977">
    <property type="entry name" value="HTH_TETR_2"/>
    <property type="match status" value="1"/>
</dbReference>
<reference evidence="6 7" key="1">
    <citation type="submission" date="2018-12" db="EMBL/GenBank/DDBJ databases">
        <authorList>
            <person name="Yu L."/>
        </authorList>
    </citation>
    <scope>NUCLEOTIDE SEQUENCE [LARGE SCALE GENOMIC DNA]</scope>
    <source>
        <strain evidence="6 7">HAW-EB5</strain>
    </source>
</reference>
<keyword evidence="2 4" id="KW-0238">DNA-binding</keyword>
<dbReference type="Gene3D" id="1.10.357.10">
    <property type="entry name" value="Tetracycline Repressor, domain 2"/>
    <property type="match status" value="1"/>
</dbReference>
<evidence type="ECO:0000313" key="7">
    <source>
        <dbReference type="Proteomes" id="UP000282060"/>
    </source>
</evidence>
<dbReference type="PRINTS" id="PR00455">
    <property type="entry name" value="HTHTETR"/>
</dbReference>
<feature type="DNA-binding region" description="H-T-H motif" evidence="4">
    <location>
        <begin position="32"/>
        <end position="51"/>
    </location>
</feature>
<comment type="caution">
    <text evidence="6">The sequence shown here is derived from an EMBL/GenBank/DDBJ whole genome shotgun (WGS) entry which is preliminary data.</text>
</comment>
<accession>A0A3S0L7P0</accession>
<name>A0A3S0L7P0_9GAMM</name>
<evidence type="ECO:0000256" key="3">
    <source>
        <dbReference type="ARBA" id="ARBA00023163"/>
    </source>
</evidence>
<dbReference type="PANTHER" id="PTHR47506:SF6">
    <property type="entry name" value="HTH-TYPE TRANSCRIPTIONAL REPRESSOR NEMR"/>
    <property type="match status" value="1"/>
</dbReference>
<sequence>MANRTSLKRQRISAILDSAEKAIIENGLFSLSLLELARQSGCSVNTLYNYFSNREDIAVSLFNRYIGKWGVQASREISQHRYSFAERFIAMQMIWVYRQHRDIDEGGVQFLAAIPCVWKHASHQRISTTRQLLDTWFTLNREFLMMAREQGELTASDAQIDECLLMVSITERGFSLLANNYLFRENIINMSLRKIFDSMNEELNQLEWKTTVSDESFNRVLELVTCVNEQLSDHHIDNLIYDIEDK</sequence>
<evidence type="ECO:0000256" key="2">
    <source>
        <dbReference type="ARBA" id="ARBA00023125"/>
    </source>
</evidence>
<protein>
    <submittedName>
        <fullName evidence="6">TetR/AcrR family transcriptional regulator</fullName>
    </submittedName>
</protein>
<keyword evidence="7" id="KW-1185">Reference proteome</keyword>
<evidence type="ECO:0000259" key="5">
    <source>
        <dbReference type="PROSITE" id="PS50977"/>
    </source>
</evidence>
<dbReference type="Proteomes" id="UP000282060">
    <property type="component" value="Unassembled WGS sequence"/>
</dbReference>
<keyword evidence="3" id="KW-0804">Transcription</keyword>
<dbReference type="RefSeq" id="WP_126507375.1">
    <property type="nucleotide sequence ID" value="NZ_RXNV01000011.1"/>
</dbReference>
<dbReference type="InterPro" id="IPR001647">
    <property type="entry name" value="HTH_TetR"/>
</dbReference>